<dbReference type="OrthoDB" id="303066at2759"/>
<keyword evidence="2" id="KW-1133">Transmembrane helix</keyword>
<dbReference type="Pfam" id="PF23188">
    <property type="entry name" value="THU_Piezo1"/>
    <property type="match status" value="1"/>
</dbReference>
<dbReference type="PANTHER" id="PTHR13167:SF25">
    <property type="entry name" value="PIEZO-TYPE MECHANOSENSITIVE ION CHANNEL COMPONENT"/>
    <property type="match status" value="1"/>
</dbReference>
<feature type="domain" description="Piezo transmembrane helical unit" evidence="3">
    <location>
        <begin position="112"/>
        <end position="153"/>
    </location>
</feature>
<name>A0A8X7XSU9_POPTO</name>
<evidence type="ECO:0000256" key="1">
    <source>
        <dbReference type="SAM" id="MobiDB-lite"/>
    </source>
</evidence>
<dbReference type="InterPro" id="IPR056768">
    <property type="entry name" value="THU_Piezo"/>
</dbReference>
<dbReference type="EMBL" id="JAAWWB010001393">
    <property type="protein sequence ID" value="KAG6736067.1"/>
    <property type="molecule type" value="Genomic_DNA"/>
</dbReference>
<dbReference type="GO" id="GO:0016020">
    <property type="term" value="C:membrane"/>
    <property type="evidence" value="ECO:0007669"/>
    <property type="project" value="InterPro"/>
</dbReference>
<accession>A0A8X7XSU9</accession>
<dbReference type="GO" id="GO:0005261">
    <property type="term" value="F:monoatomic cation channel activity"/>
    <property type="evidence" value="ECO:0007669"/>
    <property type="project" value="TreeGrafter"/>
</dbReference>
<evidence type="ECO:0000259" key="3">
    <source>
        <dbReference type="Pfam" id="PF23188"/>
    </source>
</evidence>
<dbReference type="InterPro" id="IPR027272">
    <property type="entry name" value="Piezo"/>
</dbReference>
<dbReference type="PANTHER" id="PTHR13167">
    <property type="entry name" value="PIEZO-TYPE MECHANOSENSITIVE ION CHANNEL COMPONENT"/>
    <property type="match status" value="1"/>
</dbReference>
<evidence type="ECO:0000313" key="5">
    <source>
        <dbReference type="Proteomes" id="UP000886885"/>
    </source>
</evidence>
<gene>
    <name evidence="4" type="ORF">POTOM_061237</name>
</gene>
<dbReference type="GO" id="GO:0042391">
    <property type="term" value="P:regulation of membrane potential"/>
    <property type="evidence" value="ECO:0007669"/>
    <property type="project" value="TreeGrafter"/>
</dbReference>
<dbReference type="GO" id="GO:0050982">
    <property type="term" value="P:detection of mechanical stimulus"/>
    <property type="evidence" value="ECO:0007669"/>
    <property type="project" value="TreeGrafter"/>
</dbReference>
<evidence type="ECO:0000313" key="4">
    <source>
        <dbReference type="EMBL" id="KAG6736067.1"/>
    </source>
</evidence>
<keyword evidence="2" id="KW-0472">Membrane</keyword>
<dbReference type="AlphaFoldDB" id="A0A8X7XSU9"/>
<keyword evidence="5" id="KW-1185">Reference proteome</keyword>
<protein>
    <recommendedName>
        <fullName evidence="3">Piezo transmembrane helical unit domain-containing protein</fullName>
    </recommendedName>
</protein>
<keyword evidence="2" id="KW-0812">Transmembrane</keyword>
<comment type="caution">
    <text evidence="4">The sequence shown here is derived from an EMBL/GenBank/DDBJ whole genome shotgun (WGS) entry which is preliminary data.</text>
</comment>
<sequence length="258" mass="29170">MQESTDSLLSDSGKKAKVLSKENPLISAVQLIGDGVSRVHSIGNQAVNNLVSFLNISPEDLDINQPSAENMVHDEMESQKTKRMSFDRSSSLQSDTSSDATSLQIGRIFRHICLLSMVFLAALFLYALCVNTGPSYIFWVIMLMYTESSITVKDGEWIPSTDIKFRRSSLHRKRFWSRVSSIFVQVSMDVPLWPEDGIQPERIESGINQLLKMVHDERCKEKNPNLCPFLVGFMSKALKEVRESNVALVVLRWNMPPL</sequence>
<reference evidence="4" key="1">
    <citation type="journal article" date="2020" name="bioRxiv">
        <title>Hybrid origin of Populus tomentosa Carr. identified through genome sequencing and phylogenomic analysis.</title>
        <authorList>
            <person name="An X."/>
            <person name="Gao K."/>
            <person name="Chen Z."/>
            <person name="Li J."/>
            <person name="Yang X."/>
            <person name="Yang X."/>
            <person name="Zhou J."/>
            <person name="Guo T."/>
            <person name="Zhao T."/>
            <person name="Huang S."/>
            <person name="Miao D."/>
            <person name="Khan W.U."/>
            <person name="Rao P."/>
            <person name="Ye M."/>
            <person name="Lei B."/>
            <person name="Liao W."/>
            <person name="Wang J."/>
            <person name="Ji L."/>
            <person name="Li Y."/>
            <person name="Guo B."/>
            <person name="Mustafa N.S."/>
            <person name="Li S."/>
            <person name="Yun Q."/>
            <person name="Keller S.R."/>
            <person name="Mao J."/>
            <person name="Zhang R."/>
            <person name="Strauss S.H."/>
        </authorList>
    </citation>
    <scope>NUCLEOTIDE SEQUENCE</scope>
    <source>
        <strain evidence="4">GM15</strain>
        <tissue evidence="4">Leaf</tissue>
    </source>
</reference>
<evidence type="ECO:0000256" key="2">
    <source>
        <dbReference type="SAM" id="Phobius"/>
    </source>
</evidence>
<dbReference type="Proteomes" id="UP000886885">
    <property type="component" value="Unassembled WGS sequence"/>
</dbReference>
<proteinExistence type="predicted"/>
<feature type="transmembrane region" description="Helical" evidence="2">
    <location>
        <begin position="112"/>
        <end position="145"/>
    </location>
</feature>
<feature type="compositionally biased region" description="Basic and acidic residues" evidence="1">
    <location>
        <begin position="74"/>
        <end position="86"/>
    </location>
</feature>
<dbReference type="GO" id="GO:0008381">
    <property type="term" value="F:mechanosensitive monoatomic ion channel activity"/>
    <property type="evidence" value="ECO:0007669"/>
    <property type="project" value="InterPro"/>
</dbReference>
<feature type="region of interest" description="Disordered" evidence="1">
    <location>
        <begin position="74"/>
        <end position="97"/>
    </location>
</feature>
<organism evidence="4 5">
    <name type="scientific">Populus tomentosa</name>
    <name type="common">Chinese white poplar</name>
    <dbReference type="NCBI Taxonomy" id="118781"/>
    <lineage>
        <taxon>Eukaryota</taxon>
        <taxon>Viridiplantae</taxon>
        <taxon>Streptophyta</taxon>
        <taxon>Embryophyta</taxon>
        <taxon>Tracheophyta</taxon>
        <taxon>Spermatophyta</taxon>
        <taxon>Magnoliopsida</taxon>
        <taxon>eudicotyledons</taxon>
        <taxon>Gunneridae</taxon>
        <taxon>Pentapetalae</taxon>
        <taxon>rosids</taxon>
        <taxon>fabids</taxon>
        <taxon>Malpighiales</taxon>
        <taxon>Salicaceae</taxon>
        <taxon>Saliceae</taxon>
        <taxon>Populus</taxon>
    </lineage>
</organism>
<dbReference type="GO" id="GO:0071260">
    <property type="term" value="P:cellular response to mechanical stimulus"/>
    <property type="evidence" value="ECO:0007669"/>
    <property type="project" value="TreeGrafter"/>
</dbReference>